<dbReference type="PROSITE" id="PS00196">
    <property type="entry name" value="COPPER_BLUE"/>
    <property type="match status" value="1"/>
</dbReference>
<dbReference type="EMBL" id="CAEZUK010000215">
    <property type="protein sequence ID" value="CAB4607949.1"/>
    <property type="molecule type" value="Genomic_DNA"/>
</dbReference>
<gene>
    <name evidence="3" type="ORF">UFOPK1820_01169</name>
    <name evidence="4" type="ORF">UFOPK4422_00708</name>
</gene>
<evidence type="ECO:0000256" key="1">
    <source>
        <dbReference type="ARBA" id="ARBA00022723"/>
    </source>
</evidence>
<dbReference type="GO" id="GO:0046872">
    <property type="term" value="F:metal ion binding"/>
    <property type="evidence" value="ECO:0007669"/>
    <property type="project" value="UniProtKB-KW"/>
</dbReference>
<sequence>MPADAGLVVKAVASIRWDATEYTATAGDIKVFLANDDSVKHVLVIRQGDKVVGDLELAVTKKGTVDEGTINLEAGAYSVYCIVPGHGGMNSSLTVS</sequence>
<dbReference type="Gene3D" id="2.60.40.420">
    <property type="entry name" value="Cupredoxins - blue copper proteins"/>
    <property type="match status" value="1"/>
</dbReference>
<dbReference type="SUPFAM" id="SSF49503">
    <property type="entry name" value="Cupredoxins"/>
    <property type="match status" value="1"/>
</dbReference>
<keyword evidence="2" id="KW-0186">Copper</keyword>
<name>A0A6J6H827_9ZZZZ</name>
<proteinExistence type="predicted"/>
<dbReference type="InterPro" id="IPR008972">
    <property type="entry name" value="Cupredoxin"/>
</dbReference>
<evidence type="ECO:0000256" key="2">
    <source>
        <dbReference type="ARBA" id="ARBA00023008"/>
    </source>
</evidence>
<accession>A0A6J6H827</accession>
<evidence type="ECO:0000313" key="3">
    <source>
        <dbReference type="EMBL" id="CAB4607949.1"/>
    </source>
</evidence>
<evidence type="ECO:0000313" key="4">
    <source>
        <dbReference type="EMBL" id="CAB5121383.1"/>
    </source>
</evidence>
<dbReference type="AlphaFoldDB" id="A0A6J6H827"/>
<dbReference type="EMBL" id="CAFBRX010000059">
    <property type="protein sequence ID" value="CAB5121383.1"/>
    <property type="molecule type" value="Genomic_DNA"/>
</dbReference>
<dbReference type="InterPro" id="IPR028871">
    <property type="entry name" value="BlueCu_1_BS"/>
</dbReference>
<organism evidence="3">
    <name type="scientific">freshwater metagenome</name>
    <dbReference type="NCBI Taxonomy" id="449393"/>
    <lineage>
        <taxon>unclassified sequences</taxon>
        <taxon>metagenomes</taxon>
        <taxon>ecological metagenomes</taxon>
    </lineage>
</organism>
<keyword evidence="1" id="KW-0479">Metal-binding</keyword>
<protein>
    <submittedName>
        <fullName evidence="3">Unannotated protein</fullName>
    </submittedName>
</protein>
<reference evidence="3" key="1">
    <citation type="submission" date="2020-05" db="EMBL/GenBank/DDBJ databases">
        <authorList>
            <person name="Chiriac C."/>
            <person name="Salcher M."/>
            <person name="Ghai R."/>
            <person name="Kavagutti S V."/>
        </authorList>
    </citation>
    <scope>NUCLEOTIDE SEQUENCE</scope>
</reference>